<dbReference type="AlphaFoldDB" id="A0A9P0QR17"/>
<evidence type="ECO:0000313" key="10">
    <source>
        <dbReference type="EMBL" id="CAH2353095.1"/>
    </source>
</evidence>
<feature type="transmembrane region" description="Helical" evidence="9">
    <location>
        <begin position="530"/>
        <end position="552"/>
    </location>
</feature>
<feature type="transmembrane region" description="Helical" evidence="9">
    <location>
        <begin position="449"/>
        <end position="474"/>
    </location>
</feature>
<protein>
    <submittedName>
        <fullName evidence="10">Peptide transporter Ptr2p</fullName>
    </submittedName>
</protein>
<evidence type="ECO:0000256" key="4">
    <source>
        <dbReference type="ARBA" id="ARBA00022692"/>
    </source>
</evidence>
<dbReference type="FunFam" id="1.20.1250.20:FF:000085">
    <property type="entry name" value="MFS peptide transporter Ptr2"/>
    <property type="match status" value="1"/>
</dbReference>
<dbReference type="SUPFAM" id="SSF103473">
    <property type="entry name" value="MFS general substrate transporter"/>
    <property type="match status" value="2"/>
</dbReference>
<keyword evidence="5" id="KW-0571">Peptide transport</keyword>
<evidence type="ECO:0000256" key="9">
    <source>
        <dbReference type="SAM" id="Phobius"/>
    </source>
</evidence>
<reference evidence="10" key="1">
    <citation type="submission" date="2022-03" db="EMBL/GenBank/DDBJ databases">
        <authorList>
            <person name="Legras J.-L."/>
            <person name="Devillers H."/>
            <person name="Grondin C."/>
        </authorList>
    </citation>
    <scope>NUCLEOTIDE SEQUENCE</scope>
    <source>
        <strain evidence="10">CLIB 1423</strain>
    </source>
</reference>
<evidence type="ECO:0000256" key="6">
    <source>
        <dbReference type="ARBA" id="ARBA00022989"/>
    </source>
</evidence>
<feature type="transmembrane region" description="Helical" evidence="9">
    <location>
        <begin position="166"/>
        <end position="185"/>
    </location>
</feature>
<keyword evidence="7 9" id="KW-0472">Membrane</keyword>
<organism evidence="10 11">
    <name type="scientific">[Candida] railenensis</name>
    <dbReference type="NCBI Taxonomy" id="45579"/>
    <lineage>
        <taxon>Eukaryota</taxon>
        <taxon>Fungi</taxon>
        <taxon>Dikarya</taxon>
        <taxon>Ascomycota</taxon>
        <taxon>Saccharomycotina</taxon>
        <taxon>Pichiomycetes</taxon>
        <taxon>Debaryomycetaceae</taxon>
        <taxon>Kurtzmaniella</taxon>
    </lineage>
</organism>
<feature type="transmembrane region" description="Helical" evidence="9">
    <location>
        <begin position="494"/>
        <end position="518"/>
    </location>
</feature>
<dbReference type="Proteomes" id="UP000837801">
    <property type="component" value="Unassembled WGS sequence"/>
</dbReference>
<keyword evidence="11" id="KW-1185">Reference proteome</keyword>
<dbReference type="InterPro" id="IPR036259">
    <property type="entry name" value="MFS_trans_sf"/>
</dbReference>
<feature type="transmembrane region" description="Helical" evidence="9">
    <location>
        <begin position="191"/>
        <end position="212"/>
    </location>
</feature>
<dbReference type="PANTHER" id="PTHR11654">
    <property type="entry name" value="OLIGOPEPTIDE TRANSPORTER-RELATED"/>
    <property type="match status" value="1"/>
</dbReference>
<dbReference type="OrthoDB" id="8904098at2759"/>
<feature type="transmembrane region" description="Helical" evidence="9">
    <location>
        <begin position="277"/>
        <end position="299"/>
    </location>
</feature>
<dbReference type="Gene3D" id="1.20.1250.20">
    <property type="entry name" value="MFS general substrate transporter like domains"/>
    <property type="match status" value="1"/>
</dbReference>
<keyword evidence="5" id="KW-0653">Protein transport</keyword>
<proteinExistence type="inferred from homology"/>
<name>A0A9P0QR17_9ASCO</name>
<dbReference type="EMBL" id="CAKXYY010000009">
    <property type="protein sequence ID" value="CAH2353095.1"/>
    <property type="molecule type" value="Genomic_DNA"/>
</dbReference>
<evidence type="ECO:0000256" key="1">
    <source>
        <dbReference type="ARBA" id="ARBA00004141"/>
    </source>
</evidence>
<dbReference type="PROSITE" id="PS01023">
    <property type="entry name" value="PTR2_2"/>
    <property type="match status" value="1"/>
</dbReference>
<keyword evidence="3 8" id="KW-0813">Transport</keyword>
<evidence type="ECO:0000256" key="8">
    <source>
        <dbReference type="RuleBase" id="RU003755"/>
    </source>
</evidence>
<dbReference type="Pfam" id="PF00854">
    <property type="entry name" value="PTR2"/>
    <property type="match status" value="1"/>
</dbReference>
<dbReference type="GO" id="GO:0071916">
    <property type="term" value="F:dipeptide transmembrane transporter activity"/>
    <property type="evidence" value="ECO:0007669"/>
    <property type="project" value="UniProtKB-ARBA"/>
</dbReference>
<gene>
    <name evidence="10" type="ORF">CLIB1423_09S02674</name>
</gene>
<keyword evidence="4 8" id="KW-0812">Transmembrane</keyword>
<comment type="similarity">
    <text evidence="2 8">Belongs to the major facilitator superfamily. Proton-dependent oligopeptide transporter (POT/PTR) (TC 2.A.17) family.</text>
</comment>
<dbReference type="InterPro" id="IPR000109">
    <property type="entry name" value="POT_fam"/>
</dbReference>
<sequence length="634" mass="70528">MTLDEKETALVENQSFDKVSTGEHLEAFPDDQHYDYEDPKNYFDYYIDEHNPRGLRRPTKEEYGSLRRILGHAPYVAYLLCLVELAERGSYYGVTGCLANFIQRPLPKDGNSAGAPTRGTSESAGALGKGLQAASGLTLLLTFLAYVTPLYGGFIADTKFGKFKAIWIGVIVGAISHVLFIIAALPTVISGGAALAPTIIAILTLAVGTGFIKPNLLPLLMDQYPVGIDVVKVLPSGEKVIVDRQKTLERMTLVFYWSINVGAFLQLATSYCERLIGFWLAFLIPGILYFVMPIVLIYLKPRVTKTAPEGTVLTQAWRVTAVTLRGNWIKRWKNGELWEYAKPANMIARGEEYYKEKTKSPITWNDKWVLDIKQTVNACKIFVWYPIFLINDGGIGTVQTSQAGSMTTNGVPNDLFNNFNPLTIIVFIPILDYVIYPTLRKYKIPFRPVWRITFGFVLAALSQVVGAVIQYRIYKTSPCGYYATTCDEVSPLSAWLEVILFILQAASECFAMTSGYELAYTRSPPQMKGLVMAIFLFMSAVSAALSQALVSTLVDPHLIWPFAGMGIVGFVAAGIFFFQFRNLHEEMEIERVQRELYQQSLGSEENHDINVTLGAIIDDNNLEAVTSIKTGVGK</sequence>
<comment type="subcellular location">
    <subcellularLocation>
        <location evidence="1 8">Membrane</location>
        <topology evidence="1 8">Multi-pass membrane protein</topology>
    </subcellularLocation>
</comment>
<evidence type="ECO:0000256" key="7">
    <source>
        <dbReference type="ARBA" id="ARBA00023136"/>
    </source>
</evidence>
<evidence type="ECO:0000256" key="2">
    <source>
        <dbReference type="ARBA" id="ARBA00005982"/>
    </source>
</evidence>
<dbReference type="GO" id="GO:0005886">
    <property type="term" value="C:plasma membrane"/>
    <property type="evidence" value="ECO:0007669"/>
    <property type="project" value="UniProtKB-ARBA"/>
</dbReference>
<accession>A0A9P0QR17</accession>
<comment type="caution">
    <text evidence="10">The sequence shown here is derived from an EMBL/GenBank/DDBJ whole genome shotgun (WGS) entry which is preliminary data.</text>
</comment>
<dbReference type="InterPro" id="IPR018456">
    <property type="entry name" value="PTR2_symporter_CS"/>
</dbReference>
<feature type="transmembrane region" description="Helical" evidence="9">
    <location>
        <begin position="558"/>
        <end position="578"/>
    </location>
</feature>
<feature type="transmembrane region" description="Helical" evidence="9">
    <location>
        <begin position="253"/>
        <end position="271"/>
    </location>
</feature>
<feature type="transmembrane region" description="Helical" evidence="9">
    <location>
        <begin position="133"/>
        <end position="154"/>
    </location>
</feature>
<evidence type="ECO:0000256" key="5">
    <source>
        <dbReference type="ARBA" id="ARBA00022856"/>
    </source>
</evidence>
<evidence type="ECO:0000256" key="3">
    <source>
        <dbReference type="ARBA" id="ARBA00022448"/>
    </source>
</evidence>
<keyword evidence="6 9" id="KW-1133">Transmembrane helix</keyword>
<evidence type="ECO:0000313" key="11">
    <source>
        <dbReference type="Proteomes" id="UP000837801"/>
    </source>
</evidence>